<sequence>MRGNLPWQHASSDAEGAKIKKATSVDQLCASLPRKWGIMLTSIRACGFEDRPDYDFFERQFLKLSGKKGLTTPFKWGTFKTGKTVATASASQKSTLEISTRKRVKSVDEGWTTGSLSAEKTMKSEKKKTAARLITNIACVCGNNQSGCENNGALCIS</sequence>
<evidence type="ECO:0000313" key="1">
    <source>
        <dbReference type="EMBL" id="KAI9911396.1"/>
    </source>
</evidence>
<dbReference type="Proteomes" id="UP001163321">
    <property type="component" value="Chromosome 5"/>
</dbReference>
<accession>A0ACC0VZ97</accession>
<keyword evidence="2" id="KW-1185">Reference proteome</keyword>
<protein>
    <submittedName>
        <fullName evidence="1">Uncharacterized protein</fullName>
    </submittedName>
</protein>
<reference evidence="1 2" key="1">
    <citation type="journal article" date="2022" name="bioRxiv">
        <title>The genome of the oomycete Peronosclerospora sorghi, a cosmopolitan pathogen of maize and sorghum, is inflated with dispersed pseudogenes.</title>
        <authorList>
            <person name="Fletcher K."/>
            <person name="Martin F."/>
            <person name="Isakeit T."/>
            <person name="Cavanaugh K."/>
            <person name="Magill C."/>
            <person name="Michelmore R."/>
        </authorList>
    </citation>
    <scope>NUCLEOTIDE SEQUENCE [LARGE SCALE GENOMIC DNA]</scope>
    <source>
        <strain evidence="1">P6</strain>
    </source>
</reference>
<name>A0ACC0VZ97_9STRA</name>
<proteinExistence type="predicted"/>
<dbReference type="EMBL" id="CM047584">
    <property type="protein sequence ID" value="KAI9911396.1"/>
    <property type="molecule type" value="Genomic_DNA"/>
</dbReference>
<comment type="caution">
    <text evidence="1">The sequence shown here is derived from an EMBL/GenBank/DDBJ whole genome shotgun (WGS) entry which is preliminary data.</text>
</comment>
<organism evidence="1 2">
    <name type="scientific">Peronosclerospora sorghi</name>
    <dbReference type="NCBI Taxonomy" id="230839"/>
    <lineage>
        <taxon>Eukaryota</taxon>
        <taxon>Sar</taxon>
        <taxon>Stramenopiles</taxon>
        <taxon>Oomycota</taxon>
        <taxon>Peronosporomycetes</taxon>
        <taxon>Peronosporales</taxon>
        <taxon>Peronosporaceae</taxon>
        <taxon>Peronosclerospora</taxon>
    </lineage>
</organism>
<evidence type="ECO:0000313" key="2">
    <source>
        <dbReference type="Proteomes" id="UP001163321"/>
    </source>
</evidence>
<gene>
    <name evidence="1" type="ORF">PsorP6_009780</name>
</gene>